<proteinExistence type="inferred from homology"/>
<name>A0A1Y5SYY4_9RHOB</name>
<evidence type="ECO:0000256" key="2">
    <source>
        <dbReference type="ARBA" id="ARBA00023235"/>
    </source>
</evidence>
<evidence type="ECO:0000313" key="3">
    <source>
        <dbReference type="EMBL" id="SLN48338.1"/>
    </source>
</evidence>
<dbReference type="EC" id="5.-.-.-" evidence="3"/>
<keyword evidence="2 3" id="KW-0413">Isomerase</keyword>
<protein>
    <submittedName>
        <fullName evidence="3">Putative sugar isomerase YihS</fullName>
        <ecNumber evidence="3">5.-.-.-</ecNumber>
    </submittedName>
</protein>
<evidence type="ECO:0000256" key="1">
    <source>
        <dbReference type="ARBA" id="ARBA00008558"/>
    </source>
</evidence>
<dbReference type="RefSeq" id="WP_085836721.1">
    <property type="nucleotide sequence ID" value="NZ_FWFS01000007.1"/>
</dbReference>
<dbReference type="InterPro" id="IPR012341">
    <property type="entry name" value="6hp_glycosidase-like_sf"/>
</dbReference>
<dbReference type="Pfam" id="PF07221">
    <property type="entry name" value="GlcNAc_2-epim"/>
    <property type="match status" value="1"/>
</dbReference>
<comment type="similarity">
    <text evidence="1">Belongs to the N-acylglucosamine 2-epimerase family.</text>
</comment>
<dbReference type="SUPFAM" id="SSF48208">
    <property type="entry name" value="Six-hairpin glycosidases"/>
    <property type="match status" value="1"/>
</dbReference>
<dbReference type="Gene3D" id="1.50.10.10">
    <property type="match status" value="1"/>
</dbReference>
<dbReference type="PANTHER" id="PTHR15108">
    <property type="entry name" value="N-ACYLGLUCOSAMINE-2-EPIMERASE"/>
    <property type="match status" value="1"/>
</dbReference>
<dbReference type="EMBL" id="FWFS01000007">
    <property type="protein sequence ID" value="SLN48338.1"/>
    <property type="molecule type" value="Genomic_DNA"/>
</dbReference>
<dbReference type="AlphaFoldDB" id="A0A1Y5SYY4"/>
<keyword evidence="4" id="KW-1185">Reference proteome</keyword>
<evidence type="ECO:0000313" key="4">
    <source>
        <dbReference type="Proteomes" id="UP000193862"/>
    </source>
</evidence>
<accession>A0A1Y5SYY4</accession>
<dbReference type="InterPro" id="IPR010819">
    <property type="entry name" value="AGE/CE"/>
</dbReference>
<gene>
    <name evidence="3" type="primary">yihS</name>
    <name evidence="3" type="ORF">AQS8620_02020</name>
</gene>
<dbReference type="OrthoDB" id="9806359at2"/>
<dbReference type="Proteomes" id="UP000193862">
    <property type="component" value="Unassembled WGS sequence"/>
</dbReference>
<reference evidence="3 4" key="1">
    <citation type="submission" date="2017-03" db="EMBL/GenBank/DDBJ databases">
        <authorList>
            <person name="Afonso C.L."/>
            <person name="Miller P.J."/>
            <person name="Scott M.A."/>
            <person name="Spackman E."/>
            <person name="Goraichik I."/>
            <person name="Dimitrov K.M."/>
            <person name="Suarez D.L."/>
            <person name="Swayne D.E."/>
        </authorList>
    </citation>
    <scope>NUCLEOTIDE SEQUENCE [LARGE SCALE GENOMIC DNA]</scope>
    <source>
        <strain evidence="3 4">CECT 8620</strain>
    </source>
</reference>
<dbReference type="InterPro" id="IPR008928">
    <property type="entry name" value="6-hairpin_glycosidase_sf"/>
</dbReference>
<dbReference type="GO" id="GO:0005975">
    <property type="term" value="P:carbohydrate metabolic process"/>
    <property type="evidence" value="ECO:0007669"/>
    <property type="project" value="InterPro"/>
</dbReference>
<organism evidence="3 4">
    <name type="scientific">Aquimixticola soesokkakensis</name>
    <dbReference type="NCBI Taxonomy" id="1519096"/>
    <lineage>
        <taxon>Bacteria</taxon>
        <taxon>Pseudomonadati</taxon>
        <taxon>Pseudomonadota</taxon>
        <taxon>Alphaproteobacteria</taxon>
        <taxon>Rhodobacterales</taxon>
        <taxon>Paracoccaceae</taxon>
        <taxon>Aquimixticola</taxon>
    </lineage>
</organism>
<dbReference type="GO" id="GO:0016853">
    <property type="term" value="F:isomerase activity"/>
    <property type="evidence" value="ECO:0007669"/>
    <property type="project" value="UniProtKB-KW"/>
</dbReference>
<sequence>MTQPDLSQSRYRGAWLATEAQRLLDFHAGSLAPEGGFAVLDRQGRPLPASPRALHETCRMVHSYAIAAPLGHLMTSQVVDHGLTYLLESHFDAQNGGFIWSLDANGPLDTQKQAYGHAFVLLAASSAGRLGHPKAAVLRDHALAALEDHFRDDTGLVADTFAADWSAALPYRGMNANMHLTEALLAAYATWGQQAVLDWALHIATFFIDRQARAANWVVPEHFHTDWTVDRSFDGDAMFRPSGTTPGHAIEWARLLVELHSAHPTPPEWLIPAAQALFERAMREAWLATGGLAYTLDWDGSVSRDWRFWWPCAEAIGAAYRLGQVTGKAQFFEAYERVWAFADTTLIDHENGGWFHEVDAAGVPKETVFAGKPDIYHALQACLIPLEAELIPQIT</sequence>